<protein>
    <submittedName>
        <fullName evidence="5">Fructuronate reductase</fullName>
        <ecNumber evidence="5">1.1.1.57</ecNumber>
    </submittedName>
</protein>
<evidence type="ECO:0000313" key="5">
    <source>
        <dbReference type="EMBL" id="MBP2380637.1"/>
    </source>
</evidence>
<dbReference type="Pfam" id="PF08125">
    <property type="entry name" value="Mannitol_dh_C"/>
    <property type="match status" value="1"/>
</dbReference>
<dbReference type="InterPro" id="IPR013118">
    <property type="entry name" value="Mannitol_DH_C"/>
</dbReference>
<dbReference type="InterPro" id="IPR013328">
    <property type="entry name" value="6PGD_dom2"/>
</dbReference>
<comment type="catalytic activity">
    <reaction evidence="2">
        <text>D-mannitol 1-phosphate + NAD(+) = beta-D-fructose 6-phosphate + NADH + H(+)</text>
        <dbReference type="Rhea" id="RHEA:19661"/>
        <dbReference type="ChEBI" id="CHEBI:15378"/>
        <dbReference type="ChEBI" id="CHEBI:57540"/>
        <dbReference type="ChEBI" id="CHEBI:57634"/>
        <dbReference type="ChEBI" id="CHEBI:57945"/>
        <dbReference type="ChEBI" id="CHEBI:61381"/>
        <dbReference type="EC" id="1.1.1.17"/>
    </reaction>
</comment>
<dbReference type="Pfam" id="PF01232">
    <property type="entry name" value="Mannitol_dh"/>
    <property type="match status" value="1"/>
</dbReference>
<organism evidence="5 6">
    <name type="scientific">Brachybacterium sacelli</name>
    <dbReference type="NCBI Taxonomy" id="173364"/>
    <lineage>
        <taxon>Bacteria</taxon>
        <taxon>Bacillati</taxon>
        <taxon>Actinomycetota</taxon>
        <taxon>Actinomycetes</taxon>
        <taxon>Micrococcales</taxon>
        <taxon>Dermabacteraceae</taxon>
        <taxon>Brachybacterium</taxon>
    </lineage>
</organism>
<reference evidence="5 6" key="1">
    <citation type="submission" date="2021-03" db="EMBL/GenBank/DDBJ databases">
        <title>Sequencing the genomes of 1000 actinobacteria strains.</title>
        <authorList>
            <person name="Klenk H.-P."/>
        </authorList>
    </citation>
    <scope>NUCLEOTIDE SEQUENCE [LARGE SCALE GENOMIC DNA]</scope>
    <source>
        <strain evidence="5 6">DSM 14566</strain>
    </source>
</reference>
<comment type="caution">
    <text evidence="5">The sequence shown here is derived from an EMBL/GenBank/DDBJ whole genome shotgun (WGS) entry which is preliminary data.</text>
</comment>
<name>A0ABS4WWP8_9MICO</name>
<dbReference type="EC" id="1.1.1.57" evidence="5"/>
<dbReference type="InterPro" id="IPR000669">
    <property type="entry name" value="Mannitol_DH"/>
</dbReference>
<accession>A0ABS4WWP8</accession>
<evidence type="ECO:0000256" key="2">
    <source>
        <dbReference type="ARBA" id="ARBA00048615"/>
    </source>
</evidence>
<dbReference type="InterPro" id="IPR008927">
    <property type="entry name" value="6-PGluconate_DH-like_C_sf"/>
</dbReference>
<dbReference type="Gene3D" id="1.10.1040.10">
    <property type="entry name" value="N-(1-d-carboxylethyl)-l-norvaline Dehydrogenase, domain 2"/>
    <property type="match status" value="1"/>
</dbReference>
<dbReference type="GO" id="GO:0008866">
    <property type="term" value="F:fructuronate reductase activity"/>
    <property type="evidence" value="ECO:0007669"/>
    <property type="project" value="UniProtKB-EC"/>
</dbReference>
<evidence type="ECO:0000259" key="3">
    <source>
        <dbReference type="Pfam" id="PF01232"/>
    </source>
</evidence>
<evidence type="ECO:0000259" key="4">
    <source>
        <dbReference type="Pfam" id="PF08125"/>
    </source>
</evidence>
<dbReference type="InterPro" id="IPR050988">
    <property type="entry name" value="Mannitol_DH/Oxidoreductase"/>
</dbReference>
<dbReference type="InterPro" id="IPR013131">
    <property type="entry name" value="Mannitol_DH_N"/>
</dbReference>
<feature type="domain" description="Mannitol dehydrogenase N-terminal" evidence="3">
    <location>
        <begin position="11"/>
        <end position="232"/>
    </location>
</feature>
<dbReference type="InterPro" id="IPR036291">
    <property type="entry name" value="NAD(P)-bd_dom_sf"/>
</dbReference>
<dbReference type="PANTHER" id="PTHR43362:SF1">
    <property type="entry name" value="MANNITOL DEHYDROGENASE 2-RELATED"/>
    <property type="match status" value="1"/>
</dbReference>
<dbReference type="PANTHER" id="PTHR43362">
    <property type="entry name" value="MANNITOL DEHYDROGENASE DSF1-RELATED"/>
    <property type="match status" value="1"/>
</dbReference>
<feature type="domain" description="Mannitol dehydrogenase C-terminal" evidence="4">
    <location>
        <begin position="245"/>
        <end position="415"/>
    </location>
</feature>
<dbReference type="PRINTS" id="PR00084">
    <property type="entry name" value="MTLDHDRGNASE"/>
</dbReference>
<proteinExistence type="predicted"/>
<evidence type="ECO:0000256" key="1">
    <source>
        <dbReference type="ARBA" id="ARBA00023002"/>
    </source>
</evidence>
<dbReference type="SUPFAM" id="SSF51735">
    <property type="entry name" value="NAD(P)-binding Rossmann-fold domains"/>
    <property type="match status" value="1"/>
</dbReference>
<dbReference type="EMBL" id="JAGIOD010000001">
    <property type="protein sequence ID" value="MBP2380637.1"/>
    <property type="molecule type" value="Genomic_DNA"/>
</dbReference>
<dbReference type="RefSeq" id="WP_209898860.1">
    <property type="nucleotide sequence ID" value="NZ_BAAAJW010000014.1"/>
</dbReference>
<keyword evidence="6" id="KW-1185">Reference proteome</keyword>
<dbReference type="Proteomes" id="UP001519290">
    <property type="component" value="Unassembled WGS sequence"/>
</dbReference>
<evidence type="ECO:0000313" key="6">
    <source>
        <dbReference type="Proteomes" id="UP001519290"/>
    </source>
</evidence>
<sequence length="425" mass="45112">MSTPSPSDVGRLVHLGIGNFARAHTLVATQRAGGWSVSAFTGRTAAMADALNAQRGQYGLIVRGAEGDEVSVVDVIDEVHPADDVDALVRLIADPFTAVVTLTITEKGYAAGSDPAVSAPARLALGLQARRDAGVEDPIALVSCDNLSGNGDALRAAVLENLPADEQARAWFEDHVDVISTMVDRITPSAGDGAAALVTERTGLVDAVPVVTEPFTEWVIEDRFRGRRPEWERAGVQFTDDLGIHELRKLRLLNGAHTLMAYAGQVAGLERVDEAIGHREVRALVEQLWSEARSTLDLPAADLDAYTAALEDRFRNPRLADNLIRIAADGSAKLPVRALPVIAELGGPENAPGEVAAVAAWTAWVTDRVRAGGEVKDPRAEAIAAAAVLEDTTERVSALLDLLDVPAVDSLVDAVIAEETRLPRP</sequence>
<gene>
    <name evidence="5" type="ORF">JOF43_000594</name>
</gene>
<dbReference type="SUPFAM" id="SSF48179">
    <property type="entry name" value="6-phosphogluconate dehydrogenase C-terminal domain-like"/>
    <property type="match status" value="1"/>
</dbReference>
<keyword evidence="1 5" id="KW-0560">Oxidoreductase</keyword>
<dbReference type="Gene3D" id="3.40.50.720">
    <property type="entry name" value="NAD(P)-binding Rossmann-like Domain"/>
    <property type="match status" value="1"/>
</dbReference>